<dbReference type="Gramene" id="Zm00001eb205300_T001">
    <property type="protein sequence ID" value="Zm00001eb205300_P001"/>
    <property type="gene ID" value="Zm00001eb205300"/>
</dbReference>
<dbReference type="InParanoid" id="A0A804P363"/>
<dbReference type="Proteomes" id="UP000007305">
    <property type="component" value="Chromosome 4"/>
</dbReference>
<protein>
    <submittedName>
        <fullName evidence="1">Uncharacterized protein</fullName>
    </submittedName>
</protein>
<reference evidence="1" key="3">
    <citation type="submission" date="2021-05" db="UniProtKB">
        <authorList>
            <consortium name="EnsemblPlants"/>
        </authorList>
    </citation>
    <scope>IDENTIFICATION</scope>
    <source>
        <strain evidence="1">cv. B73</strain>
    </source>
</reference>
<accession>A0A804P363</accession>
<evidence type="ECO:0000313" key="2">
    <source>
        <dbReference type="Proteomes" id="UP000007305"/>
    </source>
</evidence>
<evidence type="ECO:0000313" key="1">
    <source>
        <dbReference type="EnsemblPlants" id="Zm00001eb205300_P001"/>
    </source>
</evidence>
<name>A0A804P363_MAIZE</name>
<keyword evidence="2" id="KW-1185">Reference proteome</keyword>
<dbReference type="AlphaFoldDB" id="A0A804P363"/>
<dbReference type="EnsemblPlants" id="Zm00001eb205300_T001">
    <property type="protein sequence ID" value="Zm00001eb205300_P001"/>
    <property type="gene ID" value="Zm00001eb205300"/>
</dbReference>
<sequence>MNHPLVHCIFVLANDCTTEIMGFMYTWVIRLSSLSTASNPRWTPGNFTSAMGSHYINIVTDRCNQVKFEMAGTYCGFTSVFWTVQIKQEVA</sequence>
<reference evidence="2" key="1">
    <citation type="journal article" date="2009" name="Science">
        <title>The B73 maize genome: complexity, diversity, and dynamics.</title>
        <authorList>
            <person name="Schnable P.S."/>
            <person name="Ware D."/>
            <person name="Fulton R.S."/>
            <person name="Stein J.C."/>
            <person name="Wei F."/>
            <person name="Pasternak S."/>
            <person name="Liang C."/>
            <person name="Zhang J."/>
            <person name="Fulton L."/>
            <person name="Graves T.A."/>
            <person name="Minx P."/>
            <person name="Reily A.D."/>
            <person name="Courtney L."/>
            <person name="Kruchowski S.S."/>
            <person name="Tomlinson C."/>
            <person name="Strong C."/>
            <person name="Delehaunty K."/>
            <person name="Fronick C."/>
            <person name="Courtney B."/>
            <person name="Rock S.M."/>
            <person name="Belter E."/>
            <person name="Du F."/>
            <person name="Kim K."/>
            <person name="Abbott R.M."/>
            <person name="Cotton M."/>
            <person name="Levy A."/>
            <person name="Marchetto P."/>
            <person name="Ochoa K."/>
            <person name="Jackson S.M."/>
            <person name="Gillam B."/>
            <person name="Chen W."/>
            <person name="Yan L."/>
            <person name="Higginbotham J."/>
            <person name="Cardenas M."/>
            <person name="Waligorski J."/>
            <person name="Applebaum E."/>
            <person name="Phelps L."/>
            <person name="Falcone J."/>
            <person name="Kanchi K."/>
            <person name="Thane T."/>
            <person name="Scimone A."/>
            <person name="Thane N."/>
            <person name="Henke J."/>
            <person name="Wang T."/>
            <person name="Ruppert J."/>
            <person name="Shah N."/>
            <person name="Rotter K."/>
            <person name="Hodges J."/>
            <person name="Ingenthron E."/>
            <person name="Cordes M."/>
            <person name="Kohlberg S."/>
            <person name="Sgro J."/>
            <person name="Delgado B."/>
            <person name="Mead K."/>
            <person name="Chinwalla A."/>
            <person name="Leonard S."/>
            <person name="Crouse K."/>
            <person name="Collura K."/>
            <person name="Kudrna D."/>
            <person name="Currie J."/>
            <person name="He R."/>
            <person name="Angelova A."/>
            <person name="Rajasekar S."/>
            <person name="Mueller T."/>
            <person name="Lomeli R."/>
            <person name="Scara G."/>
            <person name="Ko A."/>
            <person name="Delaney K."/>
            <person name="Wissotski M."/>
            <person name="Lopez G."/>
            <person name="Campos D."/>
            <person name="Braidotti M."/>
            <person name="Ashley E."/>
            <person name="Golser W."/>
            <person name="Kim H."/>
            <person name="Lee S."/>
            <person name="Lin J."/>
            <person name="Dujmic Z."/>
            <person name="Kim W."/>
            <person name="Talag J."/>
            <person name="Zuccolo A."/>
            <person name="Fan C."/>
            <person name="Sebastian A."/>
            <person name="Kramer M."/>
            <person name="Spiegel L."/>
            <person name="Nascimento L."/>
            <person name="Zutavern T."/>
            <person name="Miller B."/>
            <person name="Ambroise C."/>
            <person name="Muller S."/>
            <person name="Spooner W."/>
            <person name="Narechania A."/>
            <person name="Ren L."/>
            <person name="Wei S."/>
            <person name="Kumari S."/>
            <person name="Faga B."/>
            <person name="Levy M.J."/>
            <person name="McMahan L."/>
            <person name="Van Buren P."/>
            <person name="Vaughn M.W."/>
            <person name="Ying K."/>
            <person name="Yeh C.-T."/>
            <person name="Emrich S.J."/>
            <person name="Jia Y."/>
            <person name="Kalyanaraman A."/>
            <person name="Hsia A.-P."/>
            <person name="Barbazuk W.B."/>
            <person name="Baucom R.S."/>
            <person name="Brutnell T.P."/>
            <person name="Carpita N.C."/>
            <person name="Chaparro C."/>
            <person name="Chia J.-M."/>
            <person name="Deragon J.-M."/>
            <person name="Estill J.C."/>
            <person name="Fu Y."/>
            <person name="Jeddeloh J.A."/>
            <person name="Han Y."/>
            <person name="Lee H."/>
            <person name="Li P."/>
            <person name="Lisch D.R."/>
            <person name="Liu S."/>
            <person name="Liu Z."/>
            <person name="Nagel D.H."/>
            <person name="McCann M.C."/>
            <person name="SanMiguel P."/>
            <person name="Myers A.M."/>
            <person name="Nettleton D."/>
            <person name="Nguyen J."/>
            <person name="Penning B.W."/>
            <person name="Ponnala L."/>
            <person name="Schneider K.L."/>
            <person name="Schwartz D.C."/>
            <person name="Sharma A."/>
            <person name="Soderlund C."/>
            <person name="Springer N.M."/>
            <person name="Sun Q."/>
            <person name="Wang H."/>
            <person name="Waterman M."/>
            <person name="Westerman R."/>
            <person name="Wolfgruber T.K."/>
            <person name="Yang L."/>
            <person name="Yu Y."/>
            <person name="Zhang L."/>
            <person name="Zhou S."/>
            <person name="Zhu Q."/>
            <person name="Bennetzen J.L."/>
            <person name="Dawe R.K."/>
            <person name="Jiang J."/>
            <person name="Jiang N."/>
            <person name="Presting G.G."/>
            <person name="Wessler S.R."/>
            <person name="Aluru S."/>
            <person name="Martienssen R.A."/>
            <person name="Clifton S.W."/>
            <person name="McCombie W.R."/>
            <person name="Wing R.A."/>
            <person name="Wilson R.K."/>
        </authorList>
    </citation>
    <scope>NUCLEOTIDE SEQUENCE [LARGE SCALE GENOMIC DNA]</scope>
    <source>
        <strain evidence="2">cv. B73</strain>
    </source>
</reference>
<organism evidence="1 2">
    <name type="scientific">Zea mays</name>
    <name type="common">Maize</name>
    <dbReference type="NCBI Taxonomy" id="4577"/>
    <lineage>
        <taxon>Eukaryota</taxon>
        <taxon>Viridiplantae</taxon>
        <taxon>Streptophyta</taxon>
        <taxon>Embryophyta</taxon>
        <taxon>Tracheophyta</taxon>
        <taxon>Spermatophyta</taxon>
        <taxon>Magnoliopsida</taxon>
        <taxon>Liliopsida</taxon>
        <taxon>Poales</taxon>
        <taxon>Poaceae</taxon>
        <taxon>PACMAD clade</taxon>
        <taxon>Panicoideae</taxon>
        <taxon>Andropogonodae</taxon>
        <taxon>Andropogoneae</taxon>
        <taxon>Tripsacinae</taxon>
        <taxon>Zea</taxon>
    </lineage>
</organism>
<reference evidence="1" key="2">
    <citation type="submission" date="2019-07" db="EMBL/GenBank/DDBJ databases">
        <authorList>
            <person name="Seetharam A."/>
            <person name="Woodhouse M."/>
            <person name="Cannon E."/>
        </authorList>
    </citation>
    <scope>NUCLEOTIDE SEQUENCE [LARGE SCALE GENOMIC DNA]</scope>
    <source>
        <strain evidence="1">cv. B73</strain>
    </source>
</reference>
<proteinExistence type="predicted"/>